<name>A0ABS9IYJ1_9FLAO</name>
<sequence length="123" mass="14574">MLRIYPIVFTLLYMLAMLKPVMPVFDYVINQDYIAEYLCINKDKPEMHCDGKCYLMQMLEEQSNEKKQNLPSIDLREYPIGFVNLLELENVNTTLSEAKKTTLYNNEYSFSLSYQHFHPPIFS</sequence>
<organism evidence="1 2">
    <name type="scientific">Joostella atrarenae</name>
    <dbReference type="NCBI Taxonomy" id="679257"/>
    <lineage>
        <taxon>Bacteria</taxon>
        <taxon>Pseudomonadati</taxon>
        <taxon>Bacteroidota</taxon>
        <taxon>Flavobacteriia</taxon>
        <taxon>Flavobacteriales</taxon>
        <taxon>Flavobacteriaceae</taxon>
        <taxon>Joostella</taxon>
    </lineage>
</organism>
<dbReference type="EMBL" id="JAETXX010000001">
    <property type="protein sequence ID" value="MCF8713246.1"/>
    <property type="molecule type" value="Genomic_DNA"/>
</dbReference>
<evidence type="ECO:0000313" key="2">
    <source>
        <dbReference type="Proteomes" id="UP000829517"/>
    </source>
</evidence>
<comment type="caution">
    <text evidence="1">The sequence shown here is derived from an EMBL/GenBank/DDBJ whole genome shotgun (WGS) entry which is preliminary data.</text>
</comment>
<keyword evidence="2" id="KW-1185">Reference proteome</keyword>
<reference evidence="1 2" key="1">
    <citation type="submission" date="2021-01" db="EMBL/GenBank/DDBJ databases">
        <title>Genome sequencing of Joostella atrarenae M1-2 (= KCTC 23194).</title>
        <authorList>
            <person name="Zakaria M.R."/>
            <person name="Lam M.Q."/>
            <person name="Chong C.S."/>
        </authorList>
    </citation>
    <scope>NUCLEOTIDE SEQUENCE [LARGE SCALE GENOMIC DNA]</scope>
    <source>
        <strain evidence="1 2">M1-2</strain>
    </source>
</reference>
<protein>
    <submittedName>
        <fullName evidence="1">Uncharacterized protein</fullName>
    </submittedName>
</protein>
<proteinExistence type="predicted"/>
<evidence type="ECO:0000313" key="1">
    <source>
        <dbReference type="EMBL" id="MCF8713246.1"/>
    </source>
</evidence>
<dbReference type="Proteomes" id="UP000829517">
    <property type="component" value="Unassembled WGS sequence"/>
</dbReference>
<gene>
    <name evidence="1" type="ORF">JM658_00250</name>
</gene>
<accession>A0ABS9IYJ1</accession>